<dbReference type="EMBL" id="MN740949">
    <property type="protein sequence ID" value="QHU19391.1"/>
    <property type="molecule type" value="Genomic_DNA"/>
</dbReference>
<reference evidence="2" key="1">
    <citation type="journal article" date="2020" name="Nature">
        <title>Giant virus diversity and host interactions through global metagenomics.</title>
        <authorList>
            <person name="Schulz F."/>
            <person name="Roux S."/>
            <person name="Paez-Espino D."/>
            <person name="Jungbluth S."/>
            <person name="Walsh D.A."/>
            <person name="Denef V.J."/>
            <person name="McMahon K.D."/>
            <person name="Konstantinidis K.T."/>
            <person name="Eloe-Fadrosh E.A."/>
            <person name="Kyrpides N.C."/>
            <person name="Woyke T."/>
        </authorList>
    </citation>
    <scope>NUCLEOTIDE SEQUENCE</scope>
    <source>
        <strain evidence="2">GVMAG-S-3300013014-104</strain>
    </source>
</reference>
<proteinExistence type="predicted"/>
<accession>A0A6C0KQC4</accession>
<feature type="compositionally biased region" description="Basic residues" evidence="1">
    <location>
        <begin position="1"/>
        <end position="35"/>
    </location>
</feature>
<dbReference type="AlphaFoldDB" id="A0A6C0KQC4"/>
<evidence type="ECO:0000313" key="2">
    <source>
        <dbReference type="EMBL" id="QHU19391.1"/>
    </source>
</evidence>
<organism evidence="2">
    <name type="scientific">viral metagenome</name>
    <dbReference type="NCBI Taxonomy" id="1070528"/>
    <lineage>
        <taxon>unclassified sequences</taxon>
        <taxon>metagenomes</taxon>
        <taxon>organismal metagenomes</taxon>
    </lineage>
</organism>
<evidence type="ECO:0000256" key="1">
    <source>
        <dbReference type="SAM" id="MobiDB-lite"/>
    </source>
</evidence>
<protein>
    <submittedName>
        <fullName evidence="2">Uncharacterized protein</fullName>
    </submittedName>
</protein>
<sequence>MLMGKYKTRKNTRNKSTKYYKSKSKSKRKSKKQKKGGMLSLFSNKKRQKIYPSDYILSPIHNEYEPGLEMRGAPTNRQLQLIPEEINVIYNNEENEEIIGKYKEEVNPNCDAWVSVLIQDSGENNECETKESPFQSPPRIIQQVVNTPLGDYNKIKTPDTNDVIVGVSLIQFPIIIIEYLKKLEKNRLNGKNLREYLYDKLGNQFIEIPRDQETNINLNNYYKYFLCLLQARGFKIFQNNKNILDKYFNTSVFNDSNQTDFNRKEFFNFALTIFPSIDFKEKLKNKLRIDFTGEALASVTGLGTNFGNPNDQYISSFEKNKEPGIKCEEPEIEWIKKCIKNRKNNYLYKKDSSNKWKLQTVEEAKDIGEKIKNNVFKQQCAKCWICNCDIYHYFWQNNKERIYLNSKCGEDEHVFPPGVGDIIGTLNQSAKIMKKTISEKGPETLYLYSLRPSHSFCNQVKSDFLFYYLMNINGKIDETLKLNWENCCNNWFKKERYHSYENIAVEFKNSYIDYSNYTINTIRNYLNKNIAIKLKDQADLGASNIGNMLKLKLLIYIVQIGKDIIGEEFTEKWNIE</sequence>
<feature type="region of interest" description="Disordered" evidence="1">
    <location>
        <begin position="1"/>
        <end position="39"/>
    </location>
</feature>
<name>A0A6C0KQC4_9ZZZZ</name>